<evidence type="ECO:0008006" key="4">
    <source>
        <dbReference type="Google" id="ProtNLM"/>
    </source>
</evidence>
<feature type="region of interest" description="Disordered" evidence="1">
    <location>
        <begin position="276"/>
        <end position="301"/>
    </location>
</feature>
<reference evidence="2" key="1">
    <citation type="journal article" date="2022" name="Int. J. Mol. Sci.">
        <title>Draft Genome of Tanacetum Coccineum: Genomic Comparison of Closely Related Tanacetum-Family Plants.</title>
        <authorList>
            <person name="Yamashiro T."/>
            <person name="Shiraishi A."/>
            <person name="Nakayama K."/>
            <person name="Satake H."/>
        </authorList>
    </citation>
    <scope>NUCLEOTIDE SEQUENCE</scope>
</reference>
<comment type="caution">
    <text evidence="2">The sequence shown here is derived from an EMBL/GenBank/DDBJ whole genome shotgun (WGS) entry which is preliminary data.</text>
</comment>
<keyword evidence="3" id="KW-1185">Reference proteome</keyword>
<reference evidence="2" key="2">
    <citation type="submission" date="2022-01" db="EMBL/GenBank/DDBJ databases">
        <authorList>
            <person name="Yamashiro T."/>
            <person name="Shiraishi A."/>
            <person name="Satake H."/>
            <person name="Nakayama K."/>
        </authorList>
    </citation>
    <scope>NUCLEOTIDE SEQUENCE</scope>
</reference>
<feature type="compositionally biased region" description="Pro residues" evidence="1">
    <location>
        <begin position="404"/>
        <end position="417"/>
    </location>
</feature>
<evidence type="ECO:0000313" key="3">
    <source>
        <dbReference type="Proteomes" id="UP001151760"/>
    </source>
</evidence>
<organism evidence="2 3">
    <name type="scientific">Tanacetum coccineum</name>
    <dbReference type="NCBI Taxonomy" id="301880"/>
    <lineage>
        <taxon>Eukaryota</taxon>
        <taxon>Viridiplantae</taxon>
        <taxon>Streptophyta</taxon>
        <taxon>Embryophyta</taxon>
        <taxon>Tracheophyta</taxon>
        <taxon>Spermatophyta</taxon>
        <taxon>Magnoliopsida</taxon>
        <taxon>eudicotyledons</taxon>
        <taxon>Gunneridae</taxon>
        <taxon>Pentapetalae</taxon>
        <taxon>asterids</taxon>
        <taxon>campanulids</taxon>
        <taxon>Asterales</taxon>
        <taxon>Asteraceae</taxon>
        <taxon>Asteroideae</taxon>
        <taxon>Anthemideae</taxon>
        <taxon>Anthemidinae</taxon>
        <taxon>Tanacetum</taxon>
    </lineage>
</organism>
<sequence length="751" mass="82514">MSSDSASSEEPDLPEAPPASPDYVPGPEEPEQAPLSPDYVSGPEYPEYLAPSDEEVPMEDQPYADGLVNYPADGGDGDDDDSSDNDEEEEEALEEEEEDEHLASANSVVVPVIDHVPSFEGTKLFKTDESAATPPLPPACHTTARISIRPEAPMPFSSEEEVERLFALPPPPPPPLISLSPPSAEERLTRCLATPALPSSLHLQPHVPTSLPLASSPLPPLPALLSIPPPVDHREDTITPHVLGIGSPGVDGPPIMPEDPYAYIMVAYEVPPSPDYIPGPEVPPSPDYIPGPKEPQSPPLLDFIPELMYPEYMPHEDEILTTEEQPLPAASPTADSPGYVLESDSEEEPEEDDEDPEEDPANYPADRDDDDDDDDEDEDVDEEEEEEHPALADSVPPVHRMTIPSPPLPIPSPPPNRPTHIEIPKSCLPLQKRVHFASPTPSHEVGESSAAGATRQDGPVVAREDPYSIARGDLYRFIDMVDVAPGHPMSRELDYGITDTWDDLVGAIEEIAQTTLEGVNQRVTNLSTIFEQKTTIMYDMMEDAQDDRSLLRARVNLLYRDRHVYRRLAVMIEREVRMAREAWGLSMDASDYARSDVMSLRTTVVAQSALISELQSTDHRRQGVIKELWTSEHKRQAIINEGVTAAIAARDATRNGDDSHTLGTGARRPVQVARKCTYPDFLKCQPLNFKGTKGVVGLTQWFEKMESVYSISNCTVACQVKFATCILQGNALTWWNSHVMTTTPEAAHAMP</sequence>
<evidence type="ECO:0000313" key="2">
    <source>
        <dbReference type="EMBL" id="GJS67558.1"/>
    </source>
</evidence>
<dbReference type="Proteomes" id="UP001151760">
    <property type="component" value="Unassembled WGS sequence"/>
</dbReference>
<dbReference type="EMBL" id="BQNB010009727">
    <property type="protein sequence ID" value="GJS67558.1"/>
    <property type="molecule type" value="Genomic_DNA"/>
</dbReference>
<accession>A0ABQ4XQA0</accession>
<feature type="compositionally biased region" description="Acidic residues" evidence="1">
    <location>
        <begin position="75"/>
        <end position="100"/>
    </location>
</feature>
<gene>
    <name evidence="2" type="ORF">Tco_0682122</name>
</gene>
<feature type="region of interest" description="Disordered" evidence="1">
    <location>
        <begin position="327"/>
        <end position="417"/>
    </location>
</feature>
<feature type="compositionally biased region" description="Acidic residues" evidence="1">
    <location>
        <begin position="367"/>
        <end position="387"/>
    </location>
</feature>
<feature type="region of interest" description="Disordered" evidence="1">
    <location>
        <begin position="1"/>
        <end position="107"/>
    </location>
</feature>
<feature type="compositionally biased region" description="Acidic residues" evidence="1">
    <location>
        <begin position="343"/>
        <end position="360"/>
    </location>
</feature>
<evidence type="ECO:0000256" key="1">
    <source>
        <dbReference type="SAM" id="MobiDB-lite"/>
    </source>
</evidence>
<feature type="compositionally biased region" description="Pro residues" evidence="1">
    <location>
        <begin position="276"/>
        <end position="298"/>
    </location>
</feature>
<proteinExistence type="predicted"/>
<feature type="region of interest" description="Disordered" evidence="1">
    <location>
        <begin position="438"/>
        <end position="460"/>
    </location>
</feature>
<protein>
    <recommendedName>
        <fullName evidence="4">Reverse transcriptase domain-containing protein</fullName>
    </recommendedName>
</protein>
<name>A0ABQ4XQA0_9ASTR</name>